<dbReference type="GO" id="GO:0016020">
    <property type="term" value="C:membrane"/>
    <property type="evidence" value="ECO:0007669"/>
    <property type="project" value="UniProtKB-SubCell"/>
</dbReference>
<keyword evidence="4 9" id="KW-0812">Transmembrane</keyword>
<feature type="repeat" description="Solcar" evidence="9">
    <location>
        <begin position="19"/>
        <end position="104"/>
    </location>
</feature>
<keyword evidence="12" id="KW-1185">Reference proteome</keyword>
<keyword evidence="5" id="KW-0677">Repeat</keyword>
<dbReference type="EMBL" id="JAQJAN010000001">
    <property type="protein sequence ID" value="KAJ5740672.1"/>
    <property type="molecule type" value="Genomic_DNA"/>
</dbReference>
<dbReference type="InterPro" id="IPR023395">
    <property type="entry name" value="MCP_dom_sf"/>
</dbReference>
<organism evidence="11 12">
    <name type="scientific">Penicillium malachiteum</name>
    <dbReference type="NCBI Taxonomy" id="1324776"/>
    <lineage>
        <taxon>Eukaryota</taxon>
        <taxon>Fungi</taxon>
        <taxon>Dikarya</taxon>
        <taxon>Ascomycota</taxon>
        <taxon>Pezizomycotina</taxon>
        <taxon>Eurotiomycetes</taxon>
        <taxon>Eurotiomycetidae</taxon>
        <taxon>Eurotiales</taxon>
        <taxon>Aspergillaceae</taxon>
        <taxon>Penicillium</taxon>
    </lineage>
</organism>
<evidence type="ECO:0000256" key="10">
    <source>
        <dbReference type="RuleBase" id="RU000488"/>
    </source>
</evidence>
<dbReference type="Pfam" id="PF00153">
    <property type="entry name" value="Mito_carr"/>
    <property type="match status" value="3"/>
</dbReference>
<name>A0AAD6HXD7_9EURO</name>
<keyword evidence="6" id="KW-0496">Mitochondrion</keyword>
<dbReference type="PROSITE" id="PS50920">
    <property type="entry name" value="SOLCAR"/>
    <property type="match status" value="3"/>
</dbReference>
<keyword evidence="8 9" id="KW-0472">Membrane</keyword>
<evidence type="ECO:0000256" key="5">
    <source>
        <dbReference type="ARBA" id="ARBA00022737"/>
    </source>
</evidence>
<reference evidence="11" key="2">
    <citation type="submission" date="2023-01" db="EMBL/GenBank/DDBJ databases">
        <authorList>
            <person name="Petersen C."/>
        </authorList>
    </citation>
    <scope>NUCLEOTIDE SEQUENCE</scope>
    <source>
        <strain evidence="11">IBT 17514</strain>
    </source>
</reference>
<evidence type="ECO:0000313" key="12">
    <source>
        <dbReference type="Proteomes" id="UP001215712"/>
    </source>
</evidence>
<comment type="subcellular location">
    <subcellularLocation>
        <location evidence="1">Membrane</location>
        <topology evidence="1">Multi-pass membrane protein</topology>
    </subcellularLocation>
</comment>
<evidence type="ECO:0000256" key="3">
    <source>
        <dbReference type="ARBA" id="ARBA00022448"/>
    </source>
</evidence>
<evidence type="ECO:0000313" key="11">
    <source>
        <dbReference type="EMBL" id="KAJ5740672.1"/>
    </source>
</evidence>
<dbReference type="PANTHER" id="PTHR45618">
    <property type="entry name" value="MITOCHONDRIAL DICARBOXYLATE CARRIER-RELATED"/>
    <property type="match status" value="1"/>
</dbReference>
<gene>
    <name evidence="11" type="ORF">N7493_000544</name>
</gene>
<evidence type="ECO:0000256" key="7">
    <source>
        <dbReference type="ARBA" id="ARBA00022989"/>
    </source>
</evidence>
<evidence type="ECO:0000256" key="4">
    <source>
        <dbReference type="ARBA" id="ARBA00022692"/>
    </source>
</evidence>
<accession>A0AAD6HXD7</accession>
<dbReference type="SUPFAM" id="SSF103506">
    <property type="entry name" value="Mitochondrial carrier"/>
    <property type="match status" value="1"/>
</dbReference>
<dbReference type="Gene3D" id="1.50.40.10">
    <property type="entry name" value="Mitochondrial carrier domain"/>
    <property type="match status" value="1"/>
</dbReference>
<keyword evidence="7" id="KW-1133">Transmembrane helix</keyword>
<sequence length="303" mass="34005">MADSKILHQPRPLVETRPKDITYPRWFGGSASCMAVMVSHPFDLIKVRMQTVSSSAKEGFMVTGLHIIRTDGARSLYNGLSAGIMRSITYGTSRIALYEEMKQSAKEINQPLTVPMLASMAAVSGFIGAIFGTPSDIANVRMQNDRAVPIQDRRNYKNVFDAWIQMKRQEGWKSFVKGLWPNCFRSGTMTASQLASYDMFKRLLQRISKTDEEKPLIHLSASVLASLVATSVSSPMDVIRTQSMTSSKKMSVVGVVRHLTQSEGLQWVFRGWTPSFIRMGPQTVATLVMLEQHKRVYRMIKSN</sequence>
<protein>
    <recommendedName>
        <fullName evidence="13">Mitochondrial thiamine pyrophosphate carrier 1</fullName>
    </recommendedName>
</protein>
<dbReference type="AlphaFoldDB" id="A0AAD6HXD7"/>
<keyword evidence="3 10" id="KW-0813">Transport</keyword>
<comment type="caution">
    <text evidence="11">The sequence shown here is derived from an EMBL/GenBank/DDBJ whole genome shotgun (WGS) entry which is preliminary data.</text>
</comment>
<dbReference type="Proteomes" id="UP001215712">
    <property type="component" value="Unassembled WGS sequence"/>
</dbReference>
<evidence type="ECO:0000256" key="2">
    <source>
        <dbReference type="ARBA" id="ARBA00006375"/>
    </source>
</evidence>
<reference evidence="11" key="1">
    <citation type="journal article" date="2023" name="IMA Fungus">
        <title>Comparative genomic study of the Penicillium genus elucidates a diverse pangenome and 15 lateral gene transfer events.</title>
        <authorList>
            <person name="Petersen C."/>
            <person name="Sorensen T."/>
            <person name="Nielsen M.R."/>
            <person name="Sondergaard T.E."/>
            <person name="Sorensen J.L."/>
            <person name="Fitzpatrick D.A."/>
            <person name="Frisvad J.C."/>
            <person name="Nielsen K.L."/>
        </authorList>
    </citation>
    <scope>NUCLEOTIDE SEQUENCE</scope>
    <source>
        <strain evidence="11">IBT 17514</strain>
    </source>
</reference>
<evidence type="ECO:0000256" key="9">
    <source>
        <dbReference type="PROSITE-ProRule" id="PRU00282"/>
    </source>
</evidence>
<evidence type="ECO:0000256" key="8">
    <source>
        <dbReference type="ARBA" id="ARBA00023136"/>
    </source>
</evidence>
<evidence type="ECO:0008006" key="13">
    <source>
        <dbReference type="Google" id="ProtNLM"/>
    </source>
</evidence>
<dbReference type="InterPro" id="IPR018108">
    <property type="entry name" value="MCP_transmembrane"/>
</dbReference>
<proteinExistence type="inferred from homology"/>
<evidence type="ECO:0000256" key="1">
    <source>
        <dbReference type="ARBA" id="ARBA00004141"/>
    </source>
</evidence>
<keyword evidence="6" id="KW-0999">Mitochondrion inner membrane</keyword>
<feature type="repeat" description="Solcar" evidence="9">
    <location>
        <begin position="112"/>
        <end position="203"/>
    </location>
</feature>
<dbReference type="InterPro" id="IPR050391">
    <property type="entry name" value="Mito_Metabolite_Transporter"/>
</dbReference>
<feature type="repeat" description="Solcar" evidence="9">
    <location>
        <begin position="213"/>
        <end position="296"/>
    </location>
</feature>
<evidence type="ECO:0000256" key="6">
    <source>
        <dbReference type="ARBA" id="ARBA00022792"/>
    </source>
</evidence>
<comment type="similarity">
    <text evidence="2 10">Belongs to the mitochondrial carrier (TC 2.A.29) family.</text>
</comment>